<dbReference type="Proteomes" id="UP000553632">
    <property type="component" value="Unassembled WGS sequence"/>
</dbReference>
<evidence type="ECO:0000256" key="1">
    <source>
        <dbReference type="SAM" id="MobiDB-lite"/>
    </source>
</evidence>
<sequence length="100" mass="10354">QSEIGGVEYVDQLLQDNADAQAEMAEISSALTGAGVPEDDADCLAELDRINEELAVDATNRIPAAPKNPLPEVSPAQTKQGKVTKAVEASPATAEPQPAT</sequence>
<accession>A0A7J6TLZ7</accession>
<dbReference type="EMBL" id="JABANO010009839">
    <property type="protein sequence ID" value="KAF4746135.1"/>
    <property type="molecule type" value="Genomic_DNA"/>
</dbReference>
<feature type="non-terminal residue" evidence="2">
    <location>
        <position position="1"/>
    </location>
</feature>
<dbReference type="Pfam" id="PF03357">
    <property type="entry name" value="Snf7"/>
    <property type="match status" value="1"/>
</dbReference>
<keyword evidence="3" id="KW-1185">Reference proteome</keyword>
<protein>
    <submittedName>
        <fullName evidence="2">Charged multivesicular body protein 6</fullName>
    </submittedName>
</protein>
<reference evidence="2 3" key="1">
    <citation type="submission" date="2020-04" db="EMBL/GenBank/DDBJ databases">
        <title>Perkinsus olseni comparative genomics.</title>
        <authorList>
            <person name="Bogema D.R."/>
        </authorList>
    </citation>
    <scope>NUCLEOTIDE SEQUENCE [LARGE SCALE GENOMIC DNA]</scope>
    <source>
        <strain evidence="2 3">ATCC PRA-207</strain>
    </source>
</reference>
<comment type="caution">
    <text evidence="2">The sequence shown here is derived from an EMBL/GenBank/DDBJ whole genome shotgun (WGS) entry which is preliminary data.</text>
</comment>
<gene>
    <name evidence="2" type="primary">CHMP6_2</name>
    <name evidence="2" type="ORF">FOZ63_015834</name>
</gene>
<evidence type="ECO:0000313" key="2">
    <source>
        <dbReference type="EMBL" id="KAF4746135.1"/>
    </source>
</evidence>
<organism evidence="2 3">
    <name type="scientific">Perkinsus olseni</name>
    <name type="common">Perkinsus atlanticus</name>
    <dbReference type="NCBI Taxonomy" id="32597"/>
    <lineage>
        <taxon>Eukaryota</taxon>
        <taxon>Sar</taxon>
        <taxon>Alveolata</taxon>
        <taxon>Perkinsozoa</taxon>
        <taxon>Perkinsea</taxon>
        <taxon>Perkinsida</taxon>
        <taxon>Perkinsidae</taxon>
        <taxon>Perkinsus</taxon>
    </lineage>
</organism>
<dbReference type="InterPro" id="IPR005024">
    <property type="entry name" value="Snf7_fam"/>
</dbReference>
<dbReference type="GO" id="GO:0007034">
    <property type="term" value="P:vacuolar transport"/>
    <property type="evidence" value="ECO:0007669"/>
    <property type="project" value="InterPro"/>
</dbReference>
<dbReference type="AlphaFoldDB" id="A0A7J6TLZ7"/>
<name>A0A7J6TLZ7_PEROL</name>
<evidence type="ECO:0000313" key="3">
    <source>
        <dbReference type="Proteomes" id="UP000553632"/>
    </source>
</evidence>
<proteinExistence type="predicted"/>
<feature type="region of interest" description="Disordered" evidence="1">
    <location>
        <begin position="60"/>
        <end position="100"/>
    </location>
</feature>